<protein>
    <submittedName>
        <fullName evidence="2">Uncharacterized protein</fullName>
    </submittedName>
</protein>
<organism evidence="2 3">
    <name type="scientific">Tardiphaga robiniae</name>
    <dbReference type="NCBI Taxonomy" id="943830"/>
    <lineage>
        <taxon>Bacteria</taxon>
        <taxon>Pseudomonadati</taxon>
        <taxon>Pseudomonadota</taxon>
        <taxon>Alphaproteobacteria</taxon>
        <taxon>Hyphomicrobiales</taxon>
        <taxon>Nitrobacteraceae</taxon>
        <taxon>Tardiphaga</taxon>
    </lineage>
</organism>
<reference evidence="2 3" key="1">
    <citation type="submission" date="2016-03" db="EMBL/GenBank/DDBJ databases">
        <title>Microsymbionts genomes from the relict species Vavilovia formosa (Stev.) Fed.</title>
        <authorList>
            <person name="Kopat V."/>
            <person name="Chirak E."/>
            <person name="Kimeklis A."/>
            <person name="Andronov E."/>
        </authorList>
    </citation>
    <scope>NUCLEOTIDE SEQUENCE [LARGE SCALE GENOMIC DNA]</scope>
    <source>
        <strain evidence="2 3">Vaf07</strain>
    </source>
</reference>
<feature type="transmembrane region" description="Helical" evidence="1">
    <location>
        <begin position="26"/>
        <end position="45"/>
    </location>
</feature>
<name>A0A161R4L3_9BRAD</name>
<evidence type="ECO:0000313" key="2">
    <source>
        <dbReference type="EMBL" id="KZD23981.1"/>
    </source>
</evidence>
<evidence type="ECO:0000256" key="1">
    <source>
        <dbReference type="SAM" id="Phobius"/>
    </source>
</evidence>
<keyword evidence="1" id="KW-0472">Membrane</keyword>
<proteinExistence type="predicted"/>
<dbReference type="EMBL" id="LVYV01000006">
    <property type="protein sequence ID" value="KZD23981.1"/>
    <property type="molecule type" value="Genomic_DNA"/>
</dbReference>
<keyword evidence="1" id="KW-0812">Transmembrane</keyword>
<accession>A0A161R4L3</accession>
<comment type="caution">
    <text evidence="2">The sequence shown here is derived from an EMBL/GenBank/DDBJ whole genome shotgun (WGS) entry which is preliminary data.</text>
</comment>
<gene>
    <name evidence="2" type="ORF">A4A58_24295</name>
</gene>
<evidence type="ECO:0000313" key="3">
    <source>
        <dbReference type="Proteomes" id="UP000076574"/>
    </source>
</evidence>
<sequence length="115" mass="12271">MHAVTGGGQIPAIFLSLHHNLTAGGVMTRLFLTLSILLMAGAAMAEDARLSMPYYGSATMNADDSLVLHFTRTVDGKAADGSQTFAPGDRSYDNVRRHLSGIAPGQTKPLTPWRD</sequence>
<keyword evidence="3" id="KW-1185">Reference proteome</keyword>
<dbReference type="AlphaFoldDB" id="A0A161R4L3"/>
<dbReference type="Proteomes" id="UP000076574">
    <property type="component" value="Unassembled WGS sequence"/>
</dbReference>
<keyword evidence="1" id="KW-1133">Transmembrane helix</keyword>